<protein>
    <recommendedName>
        <fullName evidence="3">Reverse transcriptase</fullName>
    </recommendedName>
</protein>
<name>A0ABD3AVC0_9GENT</name>
<gene>
    <name evidence="1" type="ORF">ACH5RR_003502</name>
</gene>
<keyword evidence="2" id="KW-1185">Reference proteome</keyword>
<comment type="caution">
    <text evidence="1">The sequence shown here is derived from an EMBL/GenBank/DDBJ whole genome shotgun (WGS) entry which is preliminary data.</text>
</comment>
<feature type="non-terminal residue" evidence="1">
    <location>
        <position position="1"/>
    </location>
</feature>
<evidence type="ECO:0000313" key="1">
    <source>
        <dbReference type="EMBL" id="KAL3535041.1"/>
    </source>
</evidence>
<organism evidence="1 2">
    <name type="scientific">Cinchona calisaya</name>
    <dbReference type="NCBI Taxonomy" id="153742"/>
    <lineage>
        <taxon>Eukaryota</taxon>
        <taxon>Viridiplantae</taxon>
        <taxon>Streptophyta</taxon>
        <taxon>Embryophyta</taxon>
        <taxon>Tracheophyta</taxon>
        <taxon>Spermatophyta</taxon>
        <taxon>Magnoliopsida</taxon>
        <taxon>eudicotyledons</taxon>
        <taxon>Gunneridae</taxon>
        <taxon>Pentapetalae</taxon>
        <taxon>asterids</taxon>
        <taxon>lamiids</taxon>
        <taxon>Gentianales</taxon>
        <taxon>Rubiaceae</taxon>
        <taxon>Cinchonoideae</taxon>
        <taxon>Cinchoneae</taxon>
        <taxon>Cinchona</taxon>
    </lineage>
</organism>
<evidence type="ECO:0008006" key="3">
    <source>
        <dbReference type="Google" id="ProtNLM"/>
    </source>
</evidence>
<proteinExistence type="predicted"/>
<dbReference type="AlphaFoldDB" id="A0ABD3AVC0"/>
<sequence length="97" mass="11229">IILIRGDITLKLDMQMQQIFASDLTTEERLLPLIYHELRWIEFMGKKWLVRVLGKEIKGHRGKGKENLGRMGKIWKGKVIAGFGECYIGGIGMEDRR</sequence>
<dbReference type="Proteomes" id="UP001630127">
    <property type="component" value="Unassembled WGS sequence"/>
</dbReference>
<reference evidence="1 2" key="1">
    <citation type="submission" date="2024-11" db="EMBL/GenBank/DDBJ databases">
        <title>A near-complete genome assembly of Cinchona calisaya.</title>
        <authorList>
            <person name="Lian D.C."/>
            <person name="Zhao X.W."/>
            <person name="Wei L."/>
        </authorList>
    </citation>
    <scope>NUCLEOTIDE SEQUENCE [LARGE SCALE GENOMIC DNA]</scope>
    <source>
        <tissue evidence="1">Nenye</tissue>
    </source>
</reference>
<evidence type="ECO:0000313" key="2">
    <source>
        <dbReference type="Proteomes" id="UP001630127"/>
    </source>
</evidence>
<accession>A0ABD3AVC0</accession>
<dbReference type="EMBL" id="JBJUIK010000002">
    <property type="protein sequence ID" value="KAL3535041.1"/>
    <property type="molecule type" value="Genomic_DNA"/>
</dbReference>